<evidence type="ECO:0000256" key="1">
    <source>
        <dbReference type="ARBA" id="ARBA00009013"/>
    </source>
</evidence>
<comment type="similarity">
    <text evidence="1 2">Belongs to the anti-sigma-factor antagonist family.</text>
</comment>
<keyword evidence="5" id="KW-1185">Reference proteome</keyword>
<dbReference type="RefSeq" id="WP_135623655.1">
    <property type="nucleotide sequence ID" value="NZ_RQGD01000025.1"/>
</dbReference>
<dbReference type="Gene3D" id="3.30.750.24">
    <property type="entry name" value="STAS domain"/>
    <property type="match status" value="1"/>
</dbReference>
<dbReference type="InterPro" id="IPR036513">
    <property type="entry name" value="STAS_dom_sf"/>
</dbReference>
<dbReference type="EMBL" id="RQGD01000025">
    <property type="protein sequence ID" value="TGL59131.1"/>
    <property type="molecule type" value="Genomic_DNA"/>
</dbReference>
<dbReference type="CDD" id="cd07043">
    <property type="entry name" value="STAS_anti-anti-sigma_factors"/>
    <property type="match status" value="1"/>
</dbReference>
<dbReference type="OrthoDB" id="9796076at2"/>
<evidence type="ECO:0000313" key="4">
    <source>
        <dbReference type="EMBL" id="TGL59131.1"/>
    </source>
</evidence>
<accession>A0A4R9K1U9</accession>
<evidence type="ECO:0000259" key="3">
    <source>
        <dbReference type="PROSITE" id="PS50801"/>
    </source>
</evidence>
<dbReference type="AlphaFoldDB" id="A0A4R9K1U9"/>
<dbReference type="InterPro" id="IPR003658">
    <property type="entry name" value="Anti-sigma_ant"/>
</dbReference>
<sequence>MLIHEKIVDTIPVVSIEGEVDLYNAKELKDILDQKIKNQQYEIVINLEKVPFMDSSGIGTLVTAMYKLKKYHGNLKVCNVHGSVAKVFKLTGMESHLQVLEDEKAAIASLISERDSSPPPPQ</sequence>
<dbReference type="GO" id="GO:0043856">
    <property type="term" value="F:anti-sigma factor antagonist activity"/>
    <property type="evidence" value="ECO:0007669"/>
    <property type="project" value="InterPro"/>
</dbReference>
<evidence type="ECO:0000256" key="2">
    <source>
        <dbReference type="RuleBase" id="RU003749"/>
    </source>
</evidence>
<proteinExistence type="inferred from homology"/>
<organism evidence="4 5">
    <name type="scientific">Leptospira ognonensis</name>
    <dbReference type="NCBI Taxonomy" id="2484945"/>
    <lineage>
        <taxon>Bacteria</taxon>
        <taxon>Pseudomonadati</taxon>
        <taxon>Spirochaetota</taxon>
        <taxon>Spirochaetia</taxon>
        <taxon>Leptospirales</taxon>
        <taxon>Leptospiraceae</taxon>
        <taxon>Leptospira</taxon>
    </lineage>
</organism>
<dbReference type="NCBIfam" id="TIGR00377">
    <property type="entry name" value="ant_ant_sig"/>
    <property type="match status" value="1"/>
</dbReference>
<gene>
    <name evidence="4" type="ORF">EHQ58_09455</name>
</gene>
<dbReference type="Proteomes" id="UP000297693">
    <property type="component" value="Unassembled WGS sequence"/>
</dbReference>
<name>A0A4R9K1U9_9LEPT</name>
<evidence type="ECO:0000313" key="5">
    <source>
        <dbReference type="Proteomes" id="UP000297693"/>
    </source>
</evidence>
<dbReference type="PROSITE" id="PS50801">
    <property type="entry name" value="STAS"/>
    <property type="match status" value="1"/>
</dbReference>
<feature type="domain" description="STAS" evidence="3">
    <location>
        <begin position="1"/>
        <end position="110"/>
    </location>
</feature>
<dbReference type="PANTHER" id="PTHR33495">
    <property type="entry name" value="ANTI-SIGMA FACTOR ANTAGONIST TM_1081-RELATED-RELATED"/>
    <property type="match status" value="1"/>
</dbReference>
<dbReference type="SUPFAM" id="SSF52091">
    <property type="entry name" value="SpoIIaa-like"/>
    <property type="match status" value="1"/>
</dbReference>
<comment type="caution">
    <text evidence="4">The sequence shown here is derived from an EMBL/GenBank/DDBJ whole genome shotgun (WGS) entry which is preliminary data.</text>
</comment>
<dbReference type="Pfam" id="PF01740">
    <property type="entry name" value="STAS"/>
    <property type="match status" value="1"/>
</dbReference>
<dbReference type="InterPro" id="IPR002645">
    <property type="entry name" value="STAS_dom"/>
</dbReference>
<protein>
    <recommendedName>
        <fullName evidence="2">Anti-sigma factor antagonist</fullName>
    </recommendedName>
</protein>
<dbReference type="PANTHER" id="PTHR33495:SF2">
    <property type="entry name" value="ANTI-SIGMA FACTOR ANTAGONIST TM_1081-RELATED"/>
    <property type="match status" value="1"/>
</dbReference>
<reference evidence="4" key="1">
    <citation type="journal article" date="2019" name="PLoS Negl. Trop. Dis.">
        <title>Revisiting the worldwide diversity of Leptospira species in the environment.</title>
        <authorList>
            <person name="Vincent A.T."/>
            <person name="Schiettekatte O."/>
            <person name="Bourhy P."/>
            <person name="Veyrier F.J."/>
            <person name="Picardeau M."/>
        </authorList>
    </citation>
    <scope>NUCLEOTIDE SEQUENCE [LARGE SCALE GENOMIC DNA]</scope>
    <source>
        <strain evidence="4">201702476</strain>
    </source>
</reference>